<organism evidence="1 2">
    <name type="scientific">Pirellulimonas nuda</name>
    <dbReference type="NCBI Taxonomy" id="2528009"/>
    <lineage>
        <taxon>Bacteria</taxon>
        <taxon>Pseudomonadati</taxon>
        <taxon>Planctomycetota</taxon>
        <taxon>Planctomycetia</taxon>
        <taxon>Pirellulales</taxon>
        <taxon>Lacipirellulaceae</taxon>
        <taxon>Pirellulimonas</taxon>
    </lineage>
</organism>
<dbReference type="OrthoDB" id="9806005at2"/>
<dbReference type="InterPro" id="IPR016181">
    <property type="entry name" value="Acyl_CoA_acyltransferase"/>
</dbReference>
<dbReference type="PANTHER" id="PTHR41368:SF1">
    <property type="entry name" value="PROTEIN YGHO"/>
    <property type="match status" value="1"/>
</dbReference>
<dbReference type="RefSeq" id="WP_145286756.1">
    <property type="nucleotide sequence ID" value="NZ_CP036291.1"/>
</dbReference>
<name>A0A518DDZ3_9BACT</name>
<dbReference type="PANTHER" id="PTHR41368">
    <property type="entry name" value="PROTEIN YGHO"/>
    <property type="match status" value="1"/>
</dbReference>
<keyword evidence="2" id="KW-1185">Reference proteome</keyword>
<reference evidence="1 2" key="1">
    <citation type="submission" date="2019-02" db="EMBL/GenBank/DDBJ databases">
        <title>Deep-cultivation of Planctomycetes and their phenomic and genomic characterization uncovers novel biology.</title>
        <authorList>
            <person name="Wiegand S."/>
            <person name="Jogler M."/>
            <person name="Boedeker C."/>
            <person name="Pinto D."/>
            <person name="Vollmers J."/>
            <person name="Rivas-Marin E."/>
            <person name="Kohn T."/>
            <person name="Peeters S.H."/>
            <person name="Heuer A."/>
            <person name="Rast P."/>
            <person name="Oberbeckmann S."/>
            <person name="Bunk B."/>
            <person name="Jeske O."/>
            <person name="Meyerdierks A."/>
            <person name="Storesund J.E."/>
            <person name="Kallscheuer N."/>
            <person name="Luecker S."/>
            <person name="Lage O.M."/>
            <person name="Pohl T."/>
            <person name="Merkel B.J."/>
            <person name="Hornburger P."/>
            <person name="Mueller R.-W."/>
            <person name="Bruemmer F."/>
            <person name="Labrenz M."/>
            <person name="Spormann A.M."/>
            <person name="Op den Camp H."/>
            <person name="Overmann J."/>
            <person name="Amann R."/>
            <person name="Jetten M.S.M."/>
            <person name="Mascher T."/>
            <person name="Medema M.H."/>
            <person name="Devos D.P."/>
            <person name="Kaster A.-K."/>
            <person name="Ovreas L."/>
            <person name="Rohde M."/>
            <person name="Galperin M.Y."/>
            <person name="Jogler C."/>
        </authorList>
    </citation>
    <scope>NUCLEOTIDE SEQUENCE [LARGE SCALE GENOMIC DNA]</scope>
    <source>
        <strain evidence="1 2">Pla175</strain>
    </source>
</reference>
<dbReference type="Gene3D" id="3.40.630.30">
    <property type="match status" value="1"/>
</dbReference>
<proteinExistence type="predicted"/>
<dbReference type="EMBL" id="CP036291">
    <property type="protein sequence ID" value="QDU89700.1"/>
    <property type="molecule type" value="Genomic_DNA"/>
</dbReference>
<dbReference type="Proteomes" id="UP000317429">
    <property type="component" value="Chromosome"/>
</dbReference>
<evidence type="ECO:0000313" key="2">
    <source>
        <dbReference type="Proteomes" id="UP000317429"/>
    </source>
</evidence>
<gene>
    <name evidence="1" type="ORF">Pla175_30950</name>
</gene>
<protein>
    <recommendedName>
        <fullName evidence="3">N-acetyltransferase domain-containing protein</fullName>
    </recommendedName>
</protein>
<evidence type="ECO:0008006" key="3">
    <source>
        <dbReference type="Google" id="ProtNLM"/>
    </source>
</evidence>
<dbReference type="InterPro" id="IPR039968">
    <property type="entry name" value="BcerS-like"/>
</dbReference>
<sequence length="390" mass="44324">MPAVVVREASARRDVERFVRYPYDLHRGQGRWVPPLRSEVRDLLSPRRNPYFDHAEAAFFLAERDGQSVGRVSAQVCQLAQRHQCPDTGHFGLFECENHEETAHALVAAAEGWLTRRGMKRVLGPLSLSINDEVGVLVDGFHRPPSIMMGHHPPYYDSLLTSAGFEKEMDVYAYWLDISRPYTRGVQRVVERAKRANDVHVRPIAKQRYQEEVRQALALFREAWSENWGYVPPTEAEVALLTRSLARVLARGAFMLATIGDEVVGFIVALPDINEITADLDGRLFPTGWYRLLWRLKTARFKSARVPLMGISKRYQTTLKGAEIALLLIDRCRESLLPRGVQHCEMSWILENNGPMRSILEASGSSRDKTYRVYSKPLAVAEVGANDRQL</sequence>
<dbReference type="AlphaFoldDB" id="A0A518DDZ3"/>
<evidence type="ECO:0000313" key="1">
    <source>
        <dbReference type="EMBL" id="QDU89700.1"/>
    </source>
</evidence>
<dbReference type="SUPFAM" id="SSF55729">
    <property type="entry name" value="Acyl-CoA N-acyltransferases (Nat)"/>
    <property type="match status" value="1"/>
</dbReference>
<dbReference type="KEGG" id="pnd:Pla175_30950"/>
<accession>A0A518DDZ3</accession>